<proteinExistence type="inferred from homology"/>
<evidence type="ECO:0000313" key="6">
    <source>
        <dbReference type="EMBL" id="GGA76924.1"/>
    </source>
</evidence>
<dbReference type="PANTHER" id="PTHR30290">
    <property type="entry name" value="PERIPLASMIC BINDING COMPONENT OF ABC TRANSPORTER"/>
    <property type="match status" value="1"/>
</dbReference>
<organism evidence="6 7">
    <name type="scientific">Nitratireductor aestuarii</name>
    <dbReference type="NCBI Taxonomy" id="1735103"/>
    <lineage>
        <taxon>Bacteria</taxon>
        <taxon>Pseudomonadati</taxon>
        <taxon>Pseudomonadota</taxon>
        <taxon>Alphaproteobacteria</taxon>
        <taxon>Hyphomicrobiales</taxon>
        <taxon>Phyllobacteriaceae</taxon>
        <taxon>Nitratireductor</taxon>
    </lineage>
</organism>
<feature type="signal peptide" evidence="4">
    <location>
        <begin position="1"/>
        <end position="28"/>
    </location>
</feature>
<gene>
    <name evidence="6" type="ORF">GCM10011385_33770</name>
</gene>
<dbReference type="PANTHER" id="PTHR30290:SF38">
    <property type="entry name" value="D,D-DIPEPTIDE-BINDING PERIPLASMIC PROTEIN DDPA-RELATED"/>
    <property type="match status" value="1"/>
</dbReference>
<evidence type="ECO:0000313" key="7">
    <source>
        <dbReference type="Proteomes" id="UP000636264"/>
    </source>
</evidence>
<dbReference type="Gene3D" id="3.40.190.10">
    <property type="entry name" value="Periplasmic binding protein-like II"/>
    <property type="match status" value="1"/>
</dbReference>
<feature type="domain" description="Solute-binding protein family 5" evidence="5">
    <location>
        <begin position="81"/>
        <end position="446"/>
    </location>
</feature>
<comment type="subcellular location">
    <subcellularLocation>
        <location evidence="1">Periplasm</location>
    </subcellularLocation>
</comment>
<dbReference type="PIRSF" id="PIRSF002741">
    <property type="entry name" value="MppA"/>
    <property type="match status" value="1"/>
</dbReference>
<accession>A0A916S0P0</accession>
<dbReference type="Proteomes" id="UP000636264">
    <property type="component" value="Unassembled WGS sequence"/>
</dbReference>
<dbReference type="Gene3D" id="3.10.105.10">
    <property type="entry name" value="Dipeptide-binding Protein, Domain 3"/>
    <property type="match status" value="1"/>
</dbReference>
<dbReference type="InterPro" id="IPR039424">
    <property type="entry name" value="SBP_5"/>
</dbReference>
<evidence type="ECO:0000256" key="2">
    <source>
        <dbReference type="ARBA" id="ARBA00005695"/>
    </source>
</evidence>
<keyword evidence="3 4" id="KW-0732">Signal</keyword>
<dbReference type="InterPro" id="IPR030678">
    <property type="entry name" value="Peptide/Ni-bd"/>
</dbReference>
<evidence type="ECO:0000259" key="5">
    <source>
        <dbReference type="Pfam" id="PF00496"/>
    </source>
</evidence>
<dbReference type="Pfam" id="PF00496">
    <property type="entry name" value="SBP_bac_5"/>
    <property type="match status" value="1"/>
</dbReference>
<sequence length="529" mass="58541">MKLNINHALRLTAGTAVILISAADIALAQGQPKSGGVLTLVMAGTPNTYDCHAATSITDLTYLAPHYSTLLEFDAANYPAVKGNAAAEWSISDDQLTFTFKLHPNIKFHDGTALTAEDVKATYERLREPPEGVVSVRASSFENIDSIEAVDDTTVVFKMKVAQPGTEELFASPWNCIYSDEILAKDPKLPITEVMGSGPFVFDEHVQGSHWTGHKFDDYFRDGQPYLDGFKVITVDGPGAVNAIASGQAHANFRLLTPPQRDRIAEARGDKTVFQSTEGGTVNMITVNTQRKPFDDPRVRKALDLAIDRKGGQENLSKITSAGYIGSILRPSHEYALKAEELAELPGYGPDMEARRAEARKLLEEAGATNLKVKFVNRNIQDPYQIIGVFLVDQWRQVGFDVEMSQVDNASYFQALKDRNFDIAFDLNAPPSDDATEGLMKYISDSPANYTGFSDPEVDQLFEAQKVELDREKRGELVRELQKRIMGQSTFLHLFRGERIVAMPANLKGYTLTPSFYVGHDLSGLWFDE</sequence>
<dbReference type="GO" id="GO:0015833">
    <property type="term" value="P:peptide transport"/>
    <property type="evidence" value="ECO:0007669"/>
    <property type="project" value="TreeGrafter"/>
</dbReference>
<dbReference type="EMBL" id="BMIF01000012">
    <property type="protein sequence ID" value="GGA76924.1"/>
    <property type="molecule type" value="Genomic_DNA"/>
</dbReference>
<dbReference type="GO" id="GO:0043190">
    <property type="term" value="C:ATP-binding cassette (ABC) transporter complex"/>
    <property type="evidence" value="ECO:0007669"/>
    <property type="project" value="InterPro"/>
</dbReference>
<comment type="caution">
    <text evidence="6">The sequence shown here is derived from an EMBL/GenBank/DDBJ whole genome shotgun (WGS) entry which is preliminary data.</text>
</comment>
<protein>
    <submittedName>
        <fullName evidence="6">Peptide ABC transporter substrate-binding protein</fullName>
    </submittedName>
</protein>
<dbReference type="GO" id="GO:1904680">
    <property type="term" value="F:peptide transmembrane transporter activity"/>
    <property type="evidence" value="ECO:0007669"/>
    <property type="project" value="TreeGrafter"/>
</dbReference>
<reference evidence="6" key="2">
    <citation type="submission" date="2020-09" db="EMBL/GenBank/DDBJ databases">
        <authorList>
            <person name="Sun Q."/>
            <person name="Zhou Y."/>
        </authorList>
    </citation>
    <scope>NUCLEOTIDE SEQUENCE</scope>
    <source>
        <strain evidence="6">CGMCC 1.15320</strain>
    </source>
</reference>
<name>A0A916S0P0_9HYPH</name>
<evidence type="ECO:0000256" key="3">
    <source>
        <dbReference type="ARBA" id="ARBA00022729"/>
    </source>
</evidence>
<feature type="chain" id="PRO_5037495837" evidence="4">
    <location>
        <begin position="29"/>
        <end position="529"/>
    </location>
</feature>
<evidence type="ECO:0000256" key="1">
    <source>
        <dbReference type="ARBA" id="ARBA00004418"/>
    </source>
</evidence>
<dbReference type="AlphaFoldDB" id="A0A916S0P0"/>
<evidence type="ECO:0000256" key="4">
    <source>
        <dbReference type="SAM" id="SignalP"/>
    </source>
</evidence>
<comment type="similarity">
    <text evidence="2">Belongs to the bacterial solute-binding protein 5 family.</text>
</comment>
<dbReference type="GO" id="GO:0030288">
    <property type="term" value="C:outer membrane-bounded periplasmic space"/>
    <property type="evidence" value="ECO:0007669"/>
    <property type="project" value="UniProtKB-ARBA"/>
</dbReference>
<dbReference type="SUPFAM" id="SSF53850">
    <property type="entry name" value="Periplasmic binding protein-like II"/>
    <property type="match status" value="1"/>
</dbReference>
<keyword evidence="7" id="KW-1185">Reference proteome</keyword>
<reference evidence="6" key="1">
    <citation type="journal article" date="2014" name="Int. J. Syst. Evol. Microbiol.">
        <title>Complete genome sequence of Corynebacterium casei LMG S-19264T (=DSM 44701T), isolated from a smear-ripened cheese.</title>
        <authorList>
            <consortium name="US DOE Joint Genome Institute (JGI-PGF)"/>
            <person name="Walter F."/>
            <person name="Albersmeier A."/>
            <person name="Kalinowski J."/>
            <person name="Ruckert C."/>
        </authorList>
    </citation>
    <scope>NUCLEOTIDE SEQUENCE</scope>
    <source>
        <strain evidence="6">CGMCC 1.15320</strain>
    </source>
</reference>
<dbReference type="RefSeq" id="WP_188722273.1">
    <property type="nucleotide sequence ID" value="NZ_BMIF01000012.1"/>
</dbReference>
<dbReference type="InterPro" id="IPR000914">
    <property type="entry name" value="SBP_5_dom"/>
</dbReference>